<proteinExistence type="predicted"/>
<dbReference type="Proteomes" id="UP000261948">
    <property type="component" value="Unassembled WGS sequence"/>
</dbReference>
<protein>
    <submittedName>
        <fullName evidence="1">Uncharacterized protein</fullName>
    </submittedName>
</protein>
<name>A0A373FLD4_COMTE</name>
<dbReference type="AlphaFoldDB" id="A0A373FLD4"/>
<evidence type="ECO:0000313" key="1">
    <source>
        <dbReference type="EMBL" id="RGE44169.1"/>
    </source>
</evidence>
<organism evidence="1 2">
    <name type="scientific">Comamonas testosteroni</name>
    <name type="common">Pseudomonas testosteroni</name>
    <dbReference type="NCBI Taxonomy" id="285"/>
    <lineage>
        <taxon>Bacteria</taxon>
        <taxon>Pseudomonadati</taxon>
        <taxon>Pseudomonadota</taxon>
        <taxon>Betaproteobacteria</taxon>
        <taxon>Burkholderiales</taxon>
        <taxon>Comamonadaceae</taxon>
        <taxon>Comamonas</taxon>
    </lineage>
</organism>
<sequence>MLSAMQFVFEDSEVARLELSQGAAHVLTVHFSAARVLEGTGKSGSGEGAWMRLLLICKLSAQINSGLEASGRLEGGCVRVDGAQSLRTLPVPYEIRQPLKSELVLELEFARGEHLRLHCLSLEIRPVAAQCATESFQC</sequence>
<dbReference type="EMBL" id="QURR01000015">
    <property type="protein sequence ID" value="RGE44169.1"/>
    <property type="molecule type" value="Genomic_DNA"/>
</dbReference>
<gene>
    <name evidence="1" type="ORF">DZC30_13000</name>
</gene>
<keyword evidence="2" id="KW-1185">Reference proteome</keyword>
<evidence type="ECO:0000313" key="2">
    <source>
        <dbReference type="Proteomes" id="UP000261948"/>
    </source>
</evidence>
<reference evidence="1 2" key="1">
    <citation type="submission" date="2018-08" db="EMBL/GenBank/DDBJ databases">
        <title>Comamonas testosteroni strain SWCO2.</title>
        <authorList>
            <person name="Jiang N."/>
            <person name="Zhang X.Z."/>
        </authorList>
    </citation>
    <scope>NUCLEOTIDE SEQUENCE [LARGE SCALE GENOMIC DNA]</scope>
    <source>
        <strain evidence="1 2">SWCO2</strain>
    </source>
</reference>
<comment type="caution">
    <text evidence="1">The sequence shown here is derived from an EMBL/GenBank/DDBJ whole genome shotgun (WGS) entry which is preliminary data.</text>
</comment>
<accession>A0A373FLD4</accession>